<accession>A0A699YZJ2</accession>
<sequence length="69" mass="8017">MAKVYLDPKWARQQLELYGFQDRVLEPFFKELEKEMAELSMKRQYRAKQLWEFFGAADTGTGGGLEPAA</sequence>
<reference evidence="1 2" key="1">
    <citation type="submission" date="2020-02" db="EMBL/GenBank/DDBJ databases">
        <title>Draft genome sequence of Haematococcus lacustris strain NIES-144.</title>
        <authorList>
            <person name="Morimoto D."/>
            <person name="Nakagawa S."/>
            <person name="Yoshida T."/>
            <person name="Sawayama S."/>
        </authorList>
    </citation>
    <scope>NUCLEOTIDE SEQUENCE [LARGE SCALE GENOMIC DNA]</scope>
    <source>
        <strain evidence="1 2">NIES-144</strain>
    </source>
</reference>
<evidence type="ECO:0000313" key="1">
    <source>
        <dbReference type="EMBL" id="GFH08552.1"/>
    </source>
</evidence>
<proteinExistence type="predicted"/>
<dbReference type="EMBL" id="BLLF01000168">
    <property type="protein sequence ID" value="GFH08552.1"/>
    <property type="molecule type" value="Genomic_DNA"/>
</dbReference>
<name>A0A699YZJ2_HAELA</name>
<keyword evidence="2" id="KW-1185">Reference proteome</keyword>
<dbReference type="Proteomes" id="UP000485058">
    <property type="component" value="Unassembled WGS sequence"/>
</dbReference>
<evidence type="ECO:0000313" key="2">
    <source>
        <dbReference type="Proteomes" id="UP000485058"/>
    </source>
</evidence>
<dbReference type="AlphaFoldDB" id="A0A699YZJ2"/>
<protein>
    <submittedName>
        <fullName evidence="1">Uncharacterized protein</fullName>
    </submittedName>
</protein>
<organism evidence="1 2">
    <name type="scientific">Haematococcus lacustris</name>
    <name type="common">Green alga</name>
    <name type="synonym">Haematococcus pluvialis</name>
    <dbReference type="NCBI Taxonomy" id="44745"/>
    <lineage>
        <taxon>Eukaryota</taxon>
        <taxon>Viridiplantae</taxon>
        <taxon>Chlorophyta</taxon>
        <taxon>core chlorophytes</taxon>
        <taxon>Chlorophyceae</taxon>
        <taxon>CS clade</taxon>
        <taxon>Chlamydomonadales</taxon>
        <taxon>Haematococcaceae</taxon>
        <taxon>Haematococcus</taxon>
    </lineage>
</organism>
<comment type="caution">
    <text evidence="1">The sequence shown here is derived from an EMBL/GenBank/DDBJ whole genome shotgun (WGS) entry which is preliminary data.</text>
</comment>
<gene>
    <name evidence="1" type="ORF">HaLaN_03532</name>
</gene>